<evidence type="ECO:0000313" key="2">
    <source>
        <dbReference type="EMBL" id="KAE8368434.1"/>
    </source>
</evidence>
<protein>
    <submittedName>
        <fullName evidence="2">Uncharacterized protein</fullName>
    </submittedName>
</protein>
<name>A0A5N7AEY9_9EURO</name>
<keyword evidence="1" id="KW-0472">Membrane</keyword>
<dbReference type="EMBL" id="ML737584">
    <property type="protein sequence ID" value="KAE8368434.1"/>
    <property type="molecule type" value="Genomic_DNA"/>
</dbReference>
<feature type="transmembrane region" description="Helical" evidence="1">
    <location>
        <begin position="314"/>
        <end position="335"/>
    </location>
</feature>
<dbReference type="Proteomes" id="UP000326268">
    <property type="component" value="Unassembled WGS sequence"/>
</dbReference>
<evidence type="ECO:0000256" key="1">
    <source>
        <dbReference type="SAM" id="Phobius"/>
    </source>
</evidence>
<sequence>MNGHQRNREYPSNRHEIKLLEAIAKSFLILDRVVLKTLKYKGDPAGAERFEKLTKGYFDRIENDPLKELRFKLRVDRFVSELKLNDLLDLMSRPERTTYYRDTIYLRLNACYNAQDEEEYHLASSSDEPPLGVEEHAKKGLRAIVEEMYNLDERVRRADDKNYAGEKILQLKTMLGKIDGVLERACEYLGHEYKPLANWNSTINQQTITISAKSPNNSLTSNPPAAASGHTKITSVVAFFVPSFYMAFFVLACMAASIFAYMAAFNAEAIPGRATDSDFYQLIASTILQSLGIGTSIWPIINDLRPTRYLLLKCWIYTGLSVFLTIAAVPLYVLVPVSWSGISNFVGTCMLSFVQLELMLGISHYKPHTD</sequence>
<feature type="transmembrane region" description="Helical" evidence="1">
    <location>
        <begin position="282"/>
        <end position="302"/>
    </location>
</feature>
<keyword evidence="3" id="KW-1185">Reference proteome</keyword>
<feature type="transmembrane region" description="Helical" evidence="1">
    <location>
        <begin position="236"/>
        <end position="262"/>
    </location>
</feature>
<proteinExistence type="predicted"/>
<evidence type="ECO:0000313" key="3">
    <source>
        <dbReference type="Proteomes" id="UP000326268"/>
    </source>
</evidence>
<dbReference type="RefSeq" id="XP_031931515.1">
    <property type="nucleotide sequence ID" value="XM_032065595.1"/>
</dbReference>
<dbReference type="AlphaFoldDB" id="A0A5N7AEY9"/>
<accession>A0A5N7AEY9</accession>
<dbReference type="OrthoDB" id="3502958at2759"/>
<organism evidence="2 3">
    <name type="scientific">Aspergillus caelatus</name>
    <dbReference type="NCBI Taxonomy" id="61420"/>
    <lineage>
        <taxon>Eukaryota</taxon>
        <taxon>Fungi</taxon>
        <taxon>Dikarya</taxon>
        <taxon>Ascomycota</taxon>
        <taxon>Pezizomycotina</taxon>
        <taxon>Eurotiomycetes</taxon>
        <taxon>Eurotiomycetidae</taxon>
        <taxon>Eurotiales</taxon>
        <taxon>Aspergillaceae</taxon>
        <taxon>Aspergillus</taxon>
        <taxon>Aspergillus subgen. Circumdati</taxon>
    </lineage>
</organism>
<dbReference type="GeneID" id="43650041"/>
<reference evidence="2 3" key="1">
    <citation type="submission" date="2019-04" db="EMBL/GenBank/DDBJ databases">
        <title>Friends and foes A comparative genomics studyof 23 Aspergillus species from section Flavi.</title>
        <authorList>
            <consortium name="DOE Joint Genome Institute"/>
            <person name="Kjaerbolling I."/>
            <person name="Vesth T."/>
            <person name="Frisvad J.C."/>
            <person name="Nybo J.L."/>
            <person name="Theobald S."/>
            <person name="Kildgaard S."/>
            <person name="Isbrandt T."/>
            <person name="Kuo A."/>
            <person name="Sato A."/>
            <person name="Lyhne E.K."/>
            <person name="Kogle M.E."/>
            <person name="Wiebenga A."/>
            <person name="Kun R.S."/>
            <person name="Lubbers R.J."/>
            <person name="Makela M.R."/>
            <person name="Barry K."/>
            <person name="Chovatia M."/>
            <person name="Clum A."/>
            <person name="Daum C."/>
            <person name="Haridas S."/>
            <person name="He G."/>
            <person name="LaButti K."/>
            <person name="Lipzen A."/>
            <person name="Mondo S."/>
            <person name="Riley R."/>
            <person name="Salamov A."/>
            <person name="Simmons B.A."/>
            <person name="Magnuson J.K."/>
            <person name="Henrissat B."/>
            <person name="Mortensen U.H."/>
            <person name="Larsen T.O."/>
            <person name="Devries R.P."/>
            <person name="Grigoriev I.V."/>
            <person name="Machida M."/>
            <person name="Baker S.E."/>
            <person name="Andersen M.R."/>
        </authorList>
    </citation>
    <scope>NUCLEOTIDE SEQUENCE [LARGE SCALE GENOMIC DNA]</scope>
    <source>
        <strain evidence="2 3">CBS 763.97</strain>
    </source>
</reference>
<keyword evidence="1" id="KW-0812">Transmembrane</keyword>
<gene>
    <name evidence="2" type="ORF">BDV27DRAFT_122323</name>
</gene>
<keyword evidence="1" id="KW-1133">Transmembrane helix</keyword>